<protein>
    <submittedName>
        <fullName evidence="3">NTPase</fullName>
    </submittedName>
</protein>
<evidence type="ECO:0000256" key="1">
    <source>
        <dbReference type="SAM" id="MobiDB-lite"/>
    </source>
</evidence>
<dbReference type="AlphaFoldDB" id="X6N788"/>
<proteinExistence type="predicted"/>
<dbReference type="EMBL" id="ASPP01011447">
    <property type="protein sequence ID" value="ETO21624.1"/>
    <property type="molecule type" value="Genomic_DNA"/>
</dbReference>
<dbReference type="OrthoDB" id="120976at2759"/>
<dbReference type="Proteomes" id="UP000023152">
    <property type="component" value="Unassembled WGS sequence"/>
</dbReference>
<comment type="caution">
    <text evidence="3">The sequence shown here is derived from an EMBL/GenBank/DDBJ whole genome shotgun (WGS) entry which is preliminary data.</text>
</comment>
<accession>X6N788</accession>
<feature type="compositionally biased region" description="Basic and acidic residues" evidence="1">
    <location>
        <begin position="137"/>
        <end position="147"/>
    </location>
</feature>
<evidence type="ECO:0000313" key="4">
    <source>
        <dbReference type="Proteomes" id="UP000023152"/>
    </source>
</evidence>
<sequence length="798" mass="94780">MPAATEVFIFFHIRKFNHYQHFIFALLKFFHYYRQQTAISFVLNCLFGKPTRKLKEYYSSQNKLAPLFDDVLQAVANCPVRLIRRTNNINNEEDEKCPNTMDYSLIYTEQKTTELEDIWKVKKKGNSKNRKFGKKKEKNDEEDRWEDRDTEDEDEKERYFWIGIEEDGEKREKEEKIRHINIHGEAKTGKSILVQKISYLWAKKQLWNDRFQLLLQIPLRKIANIFGKRMDKNDDNIEDQWLKIMKELNIPQWNTDDTKSVINARDRLLLVLDGFDEIANELDTKPGLKQWLQHCIANSNYSILMTSRPNAICSYLNNKLRRFDIVGFQRRDIQNYVYGYFQSITDNDNNMQADALIKTLKNNPNLQLLSHTPLCLRLFCYLARQEMDERKEEQMKVFDELNNIPVSKLYEKLLECYMKWNWIKSNKTNKQNMFNTFKMEIDYLSQLAWEGLKCGQIDISCEIQERVLHSIQMKYPRKCTANTSHWSQIYAFGFLQGQGSMNSSHPINSVYFPHLTFQEWLAAYYLVQYNHKQVCSILINEQLNSKYSMMIPFMAGILYHNIENKKDTSGSGLLHFWKLLHSPSLCQLSPIHQMILSVCCLDACKADIDSSFLQSQIKNYHKTVINSFKSFLINWINFNKDKDSNEHQIVYQSFHKVIEQYLFNLQYIFIHPDIHLSIIDQLKLVENTLKEGKNSKLVTRLRYLNVSSQTSKMVIKYCQQGFQDKDNPIRKIYMNTFESIALKTQIDNIFKILLDGLHNKNKYIHTKCAKLIEATSWNMNKEQLNNIFESLMTIYKYY</sequence>
<gene>
    <name evidence="3" type="ORF">RFI_15581</name>
</gene>
<name>X6N788_RETFI</name>
<dbReference type="Pfam" id="PF05729">
    <property type="entry name" value="NACHT"/>
    <property type="match status" value="1"/>
</dbReference>
<dbReference type="PANTHER" id="PTHR46844">
    <property type="entry name" value="SLR5058 PROTEIN"/>
    <property type="match status" value="1"/>
</dbReference>
<dbReference type="PANTHER" id="PTHR46844:SF1">
    <property type="entry name" value="SLR5058 PROTEIN"/>
    <property type="match status" value="1"/>
</dbReference>
<evidence type="ECO:0000313" key="3">
    <source>
        <dbReference type="EMBL" id="ETO21624.1"/>
    </source>
</evidence>
<evidence type="ECO:0000259" key="2">
    <source>
        <dbReference type="PROSITE" id="PS50837"/>
    </source>
</evidence>
<feature type="domain" description="NACHT" evidence="2">
    <location>
        <begin position="178"/>
        <end position="311"/>
    </location>
</feature>
<dbReference type="SUPFAM" id="SSF52540">
    <property type="entry name" value="P-loop containing nucleoside triphosphate hydrolases"/>
    <property type="match status" value="1"/>
</dbReference>
<reference evidence="3 4" key="1">
    <citation type="journal article" date="2013" name="Curr. Biol.">
        <title>The Genome of the Foraminiferan Reticulomyxa filosa.</title>
        <authorList>
            <person name="Glockner G."/>
            <person name="Hulsmann N."/>
            <person name="Schleicher M."/>
            <person name="Noegel A.A."/>
            <person name="Eichinger L."/>
            <person name="Gallinger C."/>
            <person name="Pawlowski J."/>
            <person name="Sierra R."/>
            <person name="Euteneuer U."/>
            <person name="Pillet L."/>
            <person name="Moustafa A."/>
            <person name="Platzer M."/>
            <person name="Groth M."/>
            <person name="Szafranski K."/>
            <person name="Schliwa M."/>
        </authorList>
    </citation>
    <scope>NUCLEOTIDE SEQUENCE [LARGE SCALE GENOMIC DNA]</scope>
</reference>
<dbReference type="PROSITE" id="PS50837">
    <property type="entry name" value="NACHT"/>
    <property type="match status" value="1"/>
</dbReference>
<dbReference type="InterPro" id="IPR027417">
    <property type="entry name" value="P-loop_NTPase"/>
</dbReference>
<dbReference type="Gene3D" id="3.40.50.300">
    <property type="entry name" value="P-loop containing nucleotide triphosphate hydrolases"/>
    <property type="match status" value="1"/>
</dbReference>
<feature type="region of interest" description="Disordered" evidence="1">
    <location>
        <begin position="128"/>
        <end position="149"/>
    </location>
</feature>
<keyword evidence="4" id="KW-1185">Reference proteome</keyword>
<organism evidence="3 4">
    <name type="scientific">Reticulomyxa filosa</name>
    <dbReference type="NCBI Taxonomy" id="46433"/>
    <lineage>
        <taxon>Eukaryota</taxon>
        <taxon>Sar</taxon>
        <taxon>Rhizaria</taxon>
        <taxon>Retaria</taxon>
        <taxon>Foraminifera</taxon>
        <taxon>Monothalamids</taxon>
        <taxon>Reticulomyxidae</taxon>
        <taxon>Reticulomyxa</taxon>
    </lineage>
</organism>
<dbReference type="InterPro" id="IPR007111">
    <property type="entry name" value="NACHT_NTPase"/>
</dbReference>